<evidence type="ECO:0000259" key="10">
    <source>
        <dbReference type="Pfam" id="PF02875"/>
    </source>
</evidence>
<sequence length="455" mass="51363">MSQESQNIHFIAIGGSIMHNLAIALKKKGFNITGSDDEIFEPSRSLLQKNGLLPEKVGWDESKIHEGLDAVILGMHAREDNPELKKAQELGVKIYSFPDYIYEQSIDKQRIVIAGSHGKTTITSIIMHVLKYHNKKFDYAVGARIAGFEEMVQLSDAPIIIIEGDEYLSSPIDRTPKFLKYHHHIGLISGVWWDHINVFPTEEEYVKQFDLFADATPKAGSLIYSDDDSLGTVIGQKGREDVNEIPYKTHPHSIEDGVTYLTHGNETIPVKLFGKHNLQNISGAMAVLKRIGITDDMFYMAIQSFSGADKRLELIGENNGMAIYKDYAHAPSKVKATTLAVKEQYPARDLVACLELHTFSSLNKDFIDQYKGTMKYANVPIVFYSPSTLEKKQLDPISKDDIKKSFGEANLNVFDDRDEMIEFLKQQNWRNKNLLLMTSGTFNGLDYHSLPELLK</sequence>
<evidence type="ECO:0000256" key="5">
    <source>
        <dbReference type="ARBA" id="ARBA00022960"/>
    </source>
</evidence>
<dbReference type="AlphaFoldDB" id="A0A974WIH3"/>
<evidence type="ECO:0000259" key="9">
    <source>
        <dbReference type="Pfam" id="PF01225"/>
    </source>
</evidence>
<dbReference type="InterPro" id="IPR050061">
    <property type="entry name" value="MurCDEF_pg_biosynth"/>
</dbReference>
<dbReference type="SUPFAM" id="SSF53244">
    <property type="entry name" value="MurD-like peptide ligases, peptide-binding domain"/>
    <property type="match status" value="1"/>
</dbReference>
<evidence type="ECO:0000256" key="1">
    <source>
        <dbReference type="ARBA" id="ARBA00022598"/>
    </source>
</evidence>
<keyword evidence="1" id="KW-0436">Ligase</keyword>
<proteinExistence type="predicted"/>
<gene>
    <name evidence="12" type="ORF">JR347_14290</name>
</gene>
<evidence type="ECO:0000256" key="7">
    <source>
        <dbReference type="ARBA" id="ARBA00023306"/>
    </source>
</evidence>
<keyword evidence="4" id="KW-0067">ATP-binding</keyword>
<dbReference type="SUPFAM" id="SSF51984">
    <property type="entry name" value="MurCD N-terminal domain"/>
    <property type="match status" value="1"/>
</dbReference>
<feature type="domain" description="Mur ligase central" evidence="11">
    <location>
        <begin position="113"/>
        <end position="287"/>
    </location>
</feature>
<keyword evidence="7" id="KW-0131">Cell cycle</keyword>
<evidence type="ECO:0000256" key="2">
    <source>
        <dbReference type="ARBA" id="ARBA00022618"/>
    </source>
</evidence>
<dbReference type="GO" id="GO:0008360">
    <property type="term" value="P:regulation of cell shape"/>
    <property type="evidence" value="ECO:0007669"/>
    <property type="project" value="UniProtKB-KW"/>
</dbReference>
<dbReference type="RefSeq" id="WP_205721269.1">
    <property type="nucleotide sequence ID" value="NZ_CP070608.1"/>
</dbReference>
<keyword evidence="13" id="KW-1185">Reference proteome</keyword>
<evidence type="ECO:0000313" key="13">
    <source>
        <dbReference type="Proteomes" id="UP000662783"/>
    </source>
</evidence>
<reference evidence="12" key="1">
    <citation type="submission" date="2021-02" db="EMBL/GenBank/DDBJ databases">
        <title>Fulvivirga sp. S481 isolated from sea water.</title>
        <authorList>
            <person name="Bae S.S."/>
            <person name="Baek K."/>
        </authorList>
    </citation>
    <scope>NUCLEOTIDE SEQUENCE</scope>
    <source>
        <strain evidence="12">S481</strain>
    </source>
</reference>
<dbReference type="GO" id="GO:0051301">
    <property type="term" value="P:cell division"/>
    <property type="evidence" value="ECO:0007669"/>
    <property type="project" value="UniProtKB-KW"/>
</dbReference>
<dbReference type="Proteomes" id="UP000662783">
    <property type="component" value="Chromosome"/>
</dbReference>
<dbReference type="InterPro" id="IPR000713">
    <property type="entry name" value="Mur_ligase_N"/>
</dbReference>
<keyword evidence="2" id="KW-0132">Cell division</keyword>
<dbReference type="Pfam" id="PF08245">
    <property type="entry name" value="Mur_ligase_M"/>
    <property type="match status" value="1"/>
</dbReference>
<keyword evidence="3" id="KW-0547">Nucleotide-binding</keyword>
<organism evidence="12 13">
    <name type="scientific">Fulvivirga lutea</name>
    <dbReference type="NCBI Taxonomy" id="2810512"/>
    <lineage>
        <taxon>Bacteria</taxon>
        <taxon>Pseudomonadati</taxon>
        <taxon>Bacteroidota</taxon>
        <taxon>Cytophagia</taxon>
        <taxon>Cytophagales</taxon>
        <taxon>Fulvivirgaceae</taxon>
        <taxon>Fulvivirga</taxon>
    </lineage>
</organism>
<evidence type="ECO:0000256" key="8">
    <source>
        <dbReference type="ARBA" id="ARBA00023316"/>
    </source>
</evidence>
<keyword evidence="8" id="KW-0961">Cell wall biogenesis/degradation</keyword>
<evidence type="ECO:0000256" key="4">
    <source>
        <dbReference type="ARBA" id="ARBA00022840"/>
    </source>
</evidence>
<dbReference type="InterPro" id="IPR036565">
    <property type="entry name" value="Mur-like_cat_sf"/>
</dbReference>
<feature type="domain" description="Mur ligase N-terminal catalytic" evidence="9">
    <location>
        <begin position="7"/>
        <end position="100"/>
    </location>
</feature>
<accession>A0A974WIH3</accession>
<dbReference type="GO" id="GO:0016881">
    <property type="term" value="F:acid-amino acid ligase activity"/>
    <property type="evidence" value="ECO:0007669"/>
    <property type="project" value="InterPro"/>
</dbReference>
<dbReference type="InterPro" id="IPR036615">
    <property type="entry name" value="Mur_ligase_C_dom_sf"/>
</dbReference>
<dbReference type="EMBL" id="CP070608">
    <property type="protein sequence ID" value="QSE96755.1"/>
    <property type="molecule type" value="Genomic_DNA"/>
</dbReference>
<keyword evidence="6" id="KW-0573">Peptidoglycan synthesis</keyword>
<dbReference type="GO" id="GO:0009252">
    <property type="term" value="P:peptidoglycan biosynthetic process"/>
    <property type="evidence" value="ECO:0007669"/>
    <property type="project" value="UniProtKB-KW"/>
</dbReference>
<dbReference type="PANTHER" id="PTHR43445:SF3">
    <property type="entry name" value="UDP-N-ACETYLMURAMATE--L-ALANINE LIGASE"/>
    <property type="match status" value="1"/>
</dbReference>
<dbReference type="Gene3D" id="3.40.50.720">
    <property type="entry name" value="NAD(P)-binding Rossmann-like Domain"/>
    <property type="match status" value="1"/>
</dbReference>
<dbReference type="SUPFAM" id="SSF53623">
    <property type="entry name" value="MurD-like peptide ligases, catalytic domain"/>
    <property type="match status" value="1"/>
</dbReference>
<feature type="domain" description="Mur ligase C-terminal" evidence="10">
    <location>
        <begin position="311"/>
        <end position="436"/>
    </location>
</feature>
<evidence type="ECO:0000256" key="6">
    <source>
        <dbReference type="ARBA" id="ARBA00022984"/>
    </source>
</evidence>
<keyword evidence="5" id="KW-0133">Cell shape</keyword>
<evidence type="ECO:0000256" key="3">
    <source>
        <dbReference type="ARBA" id="ARBA00022741"/>
    </source>
</evidence>
<dbReference type="KEGG" id="fuv:JR347_14290"/>
<dbReference type="PANTHER" id="PTHR43445">
    <property type="entry name" value="UDP-N-ACETYLMURAMATE--L-ALANINE LIGASE-RELATED"/>
    <property type="match status" value="1"/>
</dbReference>
<protein>
    <submittedName>
        <fullName evidence="12">Peptidoglycan synthetase</fullName>
    </submittedName>
</protein>
<dbReference type="Pfam" id="PF01225">
    <property type="entry name" value="Mur_ligase"/>
    <property type="match status" value="1"/>
</dbReference>
<evidence type="ECO:0000259" key="11">
    <source>
        <dbReference type="Pfam" id="PF08245"/>
    </source>
</evidence>
<dbReference type="Pfam" id="PF02875">
    <property type="entry name" value="Mur_ligase_C"/>
    <property type="match status" value="1"/>
</dbReference>
<dbReference type="Gene3D" id="3.40.1190.10">
    <property type="entry name" value="Mur-like, catalytic domain"/>
    <property type="match status" value="1"/>
</dbReference>
<dbReference type="GO" id="GO:0005524">
    <property type="term" value="F:ATP binding"/>
    <property type="evidence" value="ECO:0007669"/>
    <property type="project" value="UniProtKB-KW"/>
</dbReference>
<dbReference type="InterPro" id="IPR004101">
    <property type="entry name" value="Mur_ligase_C"/>
</dbReference>
<dbReference type="InterPro" id="IPR013221">
    <property type="entry name" value="Mur_ligase_cen"/>
</dbReference>
<dbReference type="GO" id="GO:0071555">
    <property type="term" value="P:cell wall organization"/>
    <property type="evidence" value="ECO:0007669"/>
    <property type="project" value="UniProtKB-KW"/>
</dbReference>
<evidence type="ECO:0000313" key="12">
    <source>
        <dbReference type="EMBL" id="QSE96755.1"/>
    </source>
</evidence>
<dbReference type="Gene3D" id="3.90.190.20">
    <property type="entry name" value="Mur ligase, C-terminal domain"/>
    <property type="match status" value="1"/>
</dbReference>
<name>A0A974WIH3_9BACT</name>